<reference evidence="1 2" key="1">
    <citation type="journal article" date="2023" name="ACS Omega">
        <title>Identification of the Neoaspergillic Acid Biosynthesis Gene Cluster by Establishing an In Vitro CRISPR-Ribonucleoprotein Genetic System in Aspergillus melleus.</title>
        <authorList>
            <person name="Yuan B."/>
            <person name="Grau M.F."/>
            <person name="Murata R.M."/>
            <person name="Torok T."/>
            <person name="Venkateswaran K."/>
            <person name="Stajich J.E."/>
            <person name="Wang C.C.C."/>
        </authorList>
    </citation>
    <scope>NUCLEOTIDE SEQUENCE [LARGE SCALE GENOMIC DNA]</scope>
    <source>
        <strain evidence="1 2">IMV 1140</strain>
    </source>
</reference>
<proteinExistence type="predicted"/>
<evidence type="ECO:0000313" key="1">
    <source>
        <dbReference type="EMBL" id="KAK1147677.1"/>
    </source>
</evidence>
<dbReference type="Proteomes" id="UP001177260">
    <property type="component" value="Unassembled WGS sequence"/>
</dbReference>
<protein>
    <submittedName>
        <fullName evidence="1">Uncharacterized protein</fullName>
    </submittedName>
</protein>
<sequence>MASVASVTLLSEAEFGCEHLATQLAHAGSTANQFKNSFLKTHNALAPHPITAEMIGENNTSSRAYSLLRPKYTCLTCSEACTPSSRNKHTEKTGHSFFMESRNRALYCQSCEDLIYDHGLERLRSSSSENTIKVAQKRRFSESSADELYVRSNANRRLCAKAGARGLYNLGQTCYMNVILQTLLHDPILTTYFLGNGHPHHHDCQIPDCIGCAVAEAFADFNSTEKVEGFAALNLLVATWRGSATLAGYHQQDAHEYYQFLVDKLHATTDGHQENHEKGCPCFFHKTFYGKLRSSVTCDKCGNVTRTEDPMVDLSLDVQVQAKKRAMGGSGPSSPPTLTGCLESFTSPEKLMAGVYNCTSCGDTPQKATKQLRIKKLPAILCMQLKRYEHTFSVSEKLEGRIDFPLSINMLPYTTNPHPLTDRSRYVYDLSSAVVHKGKLDAGHYYAYCRQGDRWMLFNDDQVTPATEADVLSADAYLLFYNIRSLAGAPPK</sequence>
<accession>A0ACC3BAR1</accession>
<organism evidence="1 2">
    <name type="scientific">Aspergillus melleus</name>
    <dbReference type="NCBI Taxonomy" id="138277"/>
    <lineage>
        <taxon>Eukaryota</taxon>
        <taxon>Fungi</taxon>
        <taxon>Dikarya</taxon>
        <taxon>Ascomycota</taxon>
        <taxon>Pezizomycotina</taxon>
        <taxon>Eurotiomycetes</taxon>
        <taxon>Eurotiomycetidae</taxon>
        <taxon>Eurotiales</taxon>
        <taxon>Aspergillaceae</taxon>
        <taxon>Aspergillus</taxon>
        <taxon>Aspergillus subgen. Circumdati</taxon>
    </lineage>
</organism>
<evidence type="ECO:0000313" key="2">
    <source>
        <dbReference type="Proteomes" id="UP001177260"/>
    </source>
</evidence>
<comment type="caution">
    <text evidence="1">The sequence shown here is derived from an EMBL/GenBank/DDBJ whole genome shotgun (WGS) entry which is preliminary data.</text>
</comment>
<keyword evidence="2" id="KW-1185">Reference proteome</keyword>
<dbReference type="EMBL" id="JAOPJF010000011">
    <property type="protein sequence ID" value="KAK1147677.1"/>
    <property type="molecule type" value="Genomic_DNA"/>
</dbReference>
<name>A0ACC3BAR1_9EURO</name>
<gene>
    <name evidence="1" type="ORF">N8T08_001021</name>
</gene>